<evidence type="ECO:0000313" key="2">
    <source>
        <dbReference type="Proteomes" id="UP000000305"/>
    </source>
</evidence>
<dbReference type="EMBL" id="GL732730">
    <property type="protein sequence ID" value="EFX65810.1"/>
    <property type="molecule type" value="Genomic_DNA"/>
</dbReference>
<gene>
    <name evidence="1" type="ORF">DAPPUDRAFT_264195</name>
</gene>
<proteinExistence type="predicted"/>
<dbReference type="OrthoDB" id="6392494at2759"/>
<dbReference type="KEGG" id="dpx:DAPPUDRAFT_264195"/>
<protein>
    <submittedName>
        <fullName evidence="1">Uncharacterized protein</fullName>
    </submittedName>
</protein>
<accession>E9HR25</accession>
<dbReference type="InParanoid" id="E9HR25"/>
<organism evidence="1 2">
    <name type="scientific">Daphnia pulex</name>
    <name type="common">Water flea</name>
    <dbReference type="NCBI Taxonomy" id="6669"/>
    <lineage>
        <taxon>Eukaryota</taxon>
        <taxon>Metazoa</taxon>
        <taxon>Ecdysozoa</taxon>
        <taxon>Arthropoda</taxon>
        <taxon>Crustacea</taxon>
        <taxon>Branchiopoda</taxon>
        <taxon>Diplostraca</taxon>
        <taxon>Cladocera</taxon>
        <taxon>Anomopoda</taxon>
        <taxon>Daphniidae</taxon>
        <taxon>Daphnia</taxon>
    </lineage>
</organism>
<sequence>MANTNKEFPEGSQTGQQPSLDFIMSLSNLFQQVMGPEHTTIALPTHNAFKDVGHIVKFNGENYSDYRCEFLSMMEQLGMKTMVRINNIVTIQVAIDAWLLRDVTCRNYILSTNEQNQKKNLYGLLTAREMWLKIETQYASNAADLENNWKDIDN</sequence>
<evidence type="ECO:0000313" key="1">
    <source>
        <dbReference type="EMBL" id="EFX65810.1"/>
    </source>
</evidence>
<dbReference type="Proteomes" id="UP000000305">
    <property type="component" value="Unassembled WGS sequence"/>
</dbReference>
<dbReference type="PhylomeDB" id="E9HR25"/>
<dbReference type="AlphaFoldDB" id="E9HR25"/>
<keyword evidence="2" id="KW-1185">Reference proteome</keyword>
<dbReference type="HOGENOM" id="CLU_1706035_0_0_1"/>
<name>E9HR25_DAPPU</name>
<reference evidence="1 2" key="1">
    <citation type="journal article" date="2011" name="Science">
        <title>The ecoresponsive genome of Daphnia pulex.</title>
        <authorList>
            <person name="Colbourne J.K."/>
            <person name="Pfrender M.E."/>
            <person name="Gilbert D."/>
            <person name="Thomas W.K."/>
            <person name="Tucker A."/>
            <person name="Oakley T.H."/>
            <person name="Tokishita S."/>
            <person name="Aerts A."/>
            <person name="Arnold G.J."/>
            <person name="Basu M.K."/>
            <person name="Bauer D.J."/>
            <person name="Caceres C.E."/>
            <person name="Carmel L."/>
            <person name="Casola C."/>
            <person name="Choi J.H."/>
            <person name="Detter J.C."/>
            <person name="Dong Q."/>
            <person name="Dusheyko S."/>
            <person name="Eads B.D."/>
            <person name="Frohlich T."/>
            <person name="Geiler-Samerotte K.A."/>
            <person name="Gerlach D."/>
            <person name="Hatcher P."/>
            <person name="Jogdeo S."/>
            <person name="Krijgsveld J."/>
            <person name="Kriventseva E.V."/>
            <person name="Kultz D."/>
            <person name="Laforsch C."/>
            <person name="Lindquist E."/>
            <person name="Lopez J."/>
            <person name="Manak J.R."/>
            <person name="Muller J."/>
            <person name="Pangilinan J."/>
            <person name="Patwardhan R.P."/>
            <person name="Pitluck S."/>
            <person name="Pritham E.J."/>
            <person name="Rechtsteiner A."/>
            <person name="Rho M."/>
            <person name="Rogozin I.B."/>
            <person name="Sakarya O."/>
            <person name="Salamov A."/>
            <person name="Schaack S."/>
            <person name="Shapiro H."/>
            <person name="Shiga Y."/>
            <person name="Skalitzky C."/>
            <person name="Smith Z."/>
            <person name="Souvorov A."/>
            <person name="Sung W."/>
            <person name="Tang Z."/>
            <person name="Tsuchiya D."/>
            <person name="Tu H."/>
            <person name="Vos H."/>
            <person name="Wang M."/>
            <person name="Wolf Y.I."/>
            <person name="Yamagata H."/>
            <person name="Yamada T."/>
            <person name="Ye Y."/>
            <person name="Shaw J.R."/>
            <person name="Andrews J."/>
            <person name="Crease T.J."/>
            <person name="Tang H."/>
            <person name="Lucas S.M."/>
            <person name="Robertson H.M."/>
            <person name="Bork P."/>
            <person name="Koonin E.V."/>
            <person name="Zdobnov E.M."/>
            <person name="Grigoriev I.V."/>
            <person name="Lynch M."/>
            <person name="Boore J.L."/>
        </authorList>
    </citation>
    <scope>NUCLEOTIDE SEQUENCE [LARGE SCALE GENOMIC DNA]</scope>
</reference>